<evidence type="ECO:0000256" key="1">
    <source>
        <dbReference type="SAM" id="MobiDB-lite"/>
    </source>
</evidence>
<dbReference type="EMBL" id="UNSH01000081">
    <property type="protein sequence ID" value="SZF05579.1"/>
    <property type="molecule type" value="Genomic_DNA"/>
</dbReference>
<gene>
    <name evidence="2" type="ORF">BLGHR1_16382</name>
</gene>
<feature type="compositionally biased region" description="Basic and acidic residues" evidence="1">
    <location>
        <begin position="161"/>
        <end position="180"/>
    </location>
</feature>
<evidence type="ECO:0000313" key="3">
    <source>
        <dbReference type="Proteomes" id="UP000275772"/>
    </source>
</evidence>
<dbReference type="Proteomes" id="UP000275772">
    <property type="component" value="Unassembled WGS sequence"/>
</dbReference>
<reference evidence="2 3" key="1">
    <citation type="submission" date="2017-11" db="EMBL/GenBank/DDBJ databases">
        <authorList>
            <person name="Kracher B."/>
        </authorList>
    </citation>
    <scope>NUCLEOTIDE SEQUENCE [LARGE SCALE GENOMIC DNA]</scope>
    <source>
        <strain evidence="2 3">RACE1</strain>
    </source>
</reference>
<dbReference type="PANTHER" id="PTHR42090:SF1">
    <property type="match status" value="1"/>
</dbReference>
<name>A0A383V0R0_BLUHO</name>
<feature type="compositionally biased region" description="Polar residues" evidence="1">
    <location>
        <begin position="102"/>
        <end position="117"/>
    </location>
</feature>
<sequence length="180" mass="19699">MSSFTCQATVFLTKTNLEPIPFQYVRNISRRADRKNISNFPTTSKLYLSNLTTIMLRFSAIGARLSSSHGPKCSTTAIRLVSNSTCYRIPRKDTQDRESMDTAPTENSKSGTDTTSAKQEKAAFDPTVTSPEKEKEIAGRGNEGNPLNVSPANRSVSESPSSREKPAQGKETGEGECKLK</sequence>
<feature type="compositionally biased region" description="Basic and acidic residues" evidence="1">
    <location>
        <begin position="90"/>
        <end position="100"/>
    </location>
</feature>
<dbReference type="PANTHER" id="PTHR42090">
    <property type="match status" value="1"/>
</dbReference>
<feature type="compositionally biased region" description="Polar residues" evidence="1">
    <location>
        <begin position="145"/>
        <end position="160"/>
    </location>
</feature>
<organism evidence="2 3">
    <name type="scientific">Blumeria hordei</name>
    <name type="common">Barley powdery mildew</name>
    <name type="synonym">Blumeria graminis f. sp. hordei</name>
    <dbReference type="NCBI Taxonomy" id="2867405"/>
    <lineage>
        <taxon>Eukaryota</taxon>
        <taxon>Fungi</taxon>
        <taxon>Dikarya</taxon>
        <taxon>Ascomycota</taxon>
        <taxon>Pezizomycotina</taxon>
        <taxon>Leotiomycetes</taxon>
        <taxon>Erysiphales</taxon>
        <taxon>Erysiphaceae</taxon>
        <taxon>Blumeria</taxon>
    </lineage>
</organism>
<dbReference type="VEuPathDB" id="FungiDB:BLGHR1_16382"/>
<accession>A0A383V0R0</accession>
<feature type="region of interest" description="Disordered" evidence="1">
    <location>
        <begin position="89"/>
        <end position="180"/>
    </location>
</feature>
<protein>
    <submittedName>
        <fullName evidence="2">Uncharacterized protein</fullName>
    </submittedName>
</protein>
<proteinExistence type="predicted"/>
<dbReference type="AlphaFoldDB" id="A0A383V0R0"/>
<evidence type="ECO:0000313" key="2">
    <source>
        <dbReference type="EMBL" id="SZF05579.1"/>
    </source>
</evidence>